<evidence type="ECO:0008006" key="3">
    <source>
        <dbReference type="Google" id="ProtNLM"/>
    </source>
</evidence>
<proteinExistence type="predicted"/>
<dbReference type="Proteomes" id="UP001151760">
    <property type="component" value="Unassembled WGS sequence"/>
</dbReference>
<organism evidence="1 2">
    <name type="scientific">Tanacetum coccineum</name>
    <dbReference type="NCBI Taxonomy" id="301880"/>
    <lineage>
        <taxon>Eukaryota</taxon>
        <taxon>Viridiplantae</taxon>
        <taxon>Streptophyta</taxon>
        <taxon>Embryophyta</taxon>
        <taxon>Tracheophyta</taxon>
        <taxon>Spermatophyta</taxon>
        <taxon>Magnoliopsida</taxon>
        <taxon>eudicotyledons</taxon>
        <taxon>Gunneridae</taxon>
        <taxon>Pentapetalae</taxon>
        <taxon>asterids</taxon>
        <taxon>campanulids</taxon>
        <taxon>Asterales</taxon>
        <taxon>Asteraceae</taxon>
        <taxon>Asteroideae</taxon>
        <taxon>Anthemideae</taxon>
        <taxon>Anthemidinae</taxon>
        <taxon>Tanacetum</taxon>
    </lineage>
</organism>
<name>A0ABQ5GGY9_9ASTR</name>
<keyword evidence="2" id="KW-1185">Reference proteome</keyword>
<dbReference type="EMBL" id="BQNB010018491">
    <property type="protein sequence ID" value="GJT75005.1"/>
    <property type="molecule type" value="Genomic_DNA"/>
</dbReference>
<protein>
    <recommendedName>
        <fullName evidence="3">39S ribosomal protein L59, mitochondrial</fullName>
    </recommendedName>
</protein>
<reference evidence="1" key="2">
    <citation type="submission" date="2022-01" db="EMBL/GenBank/DDBJ databases">
        <authorList>
            <person name="Yamashiro T."/>
            <person name="Shiraishi A."/>
            <person name="Satake H."/>
            <person name="Nakayama K."/>
        </authorList>
    </citation>
    <scope>NUCLEOTIDE SEQUENCE</scope>
</reference>
<evidence type="ECO:0000313" key="1">
    <source>
        <dbReference type="EMBL" id="GJT75005.1"/>
    </source>
</evidence>
<gene>
    <name evidence="1" type="ORF">Tco_1041730</name>
</gene>
<evidence type="ECO:0000313" key="2">
    <source>
        <dbReference type="Proteomes" id="UP001151760"/>
    </source>
</evidence>
<reference evidence="1" key="1">
    <citation type="journal article" date="2022" name="Int. J. Mol. Sci.">
        <title>Draft Genome of Tanacetum Coccineum: Genomic Comparison of Closely Related Tanacetum-Family Plants.</title>
        <authorList>
            <person name="Yamashiro T."/>
            <person name="Shiraishi A."/>
            <person name="Nakayama K."/>
            <person name="Satake H."/>
        </authorList>
    </citation>
    <scope>NUCLEOTIDE SEQUENCE</scope>
</reference>
<comment type="caution">
    <text evidence="1">The sequence shown here is derived from an EMBL/GenBank/DDBJ whole genome shotgun (WGS) entry which is preliminary data.</text>
</comment>
<sequence length="113" mass="13770">MSVSAVEQDRVWKKILKKKGLSLDTPLSTEGCFEWPPKNTTLEQQCYDYMATLERVEAKRDQMGVDVYDKMMEERKKRLRKIFDAEYEMEKWMKKAAEDQEKKKKKKRKRRWQ</sequence>
<accession>A0ABQ5GGY9</accession>